<dbReference type="PANTHER" id="PTHR11410:SF0">
    <property type="entry name" value="ATP SYNTHASE SUBUNIT A"/>
    <property type="match status" value="1"/>
</dbReference>
<dbReference type="GO" id="GO:0045259">
    <property type="term" value="C:proton-transporting ATP synthase complex"/>
    <property type="evidence" value="ECO:0007669"/>
    <property type="project" value="UniProtKB-KW"/>
</dbReference>
<evidence type="ECO:0000256" key="10">
    <source>
        <dbReference type="ARBA" id="ARBA00023310"/>
    </source>
</evidence>
<evidence type="ECO:0000256" key="3">
    <source>
        <dbReference type="ARBA" id="ARBA00022448"/>
    </source>
</evidence>
<comment type="function">
    <text evidence="11">Key component of the proton channel; it plays a direct role in the translocation of protons across the membrane.</text>
</comment>
<keyword evidence="3 11" id="KW-0813">Transport</keyword>
<feature type="transmembrane region" description="Helical" evidence="12">
    <location>
        <begin position="306"/>
        <end position="339"/>
    </location>
</feature>
<dbReference type="SUPFAM" id="SSF81336">
    <property type="entry name" value="F1F0 ATP synthase subunit A"/>
    <property type="match status" value="1"/>
</dbReference>
<dbReference type="InterPro" id="IPR045083">
    <property type="entry name" value="ATP_synth_F0_asu_bact/mt"/>
</dbReference>
<keyword evidence="8 11" id="KW-0406">Ion transport</keyword>
<evidence type="ECO:0000256" key="11">
    <source>
        <dbReference type="RuleBase" id="RU000483"/>
    </source>
</evidence>
<evidence type="ECO:0000256" key="6">
    <source>
        <dbReference type="ARBA" id="ARBA00022781"/>
    </source>
</evidence>
<organism evidence="14">
    <name type="scientific">uncultured Solirubrobacteraceae bacterium</name>
    <dbReference type="NCBI Taxonomy" id="1162706"/>
    <lineage>
        <taxon>Bacteria</taxon>
        <taxon>Bacillati</taxon>
        <taxon>Actinomycetota</taxon>
        <taxon>Thermoleophilia</taxon>
        <taxon>Solirubrobacterales</taxon>
        <taxon>Solirubrobacteraceae</taxon>
        <taxon>environmental samples</taxon>
    </lineage>
</organism>
<evidence type="ECO:0000256" key="12">
    <source>
        <dbReference type="SAM" id="Phobius"/>
    </source>
</evidence>
<evidence type="ECO:0000256" key="7">
    <source>
        <dbReference type="ARBA" id="ARBA00022989"/>
    </source>
</evidence>
<dbReference type="InterPro" id="IPR035908">
    <property type="entry name" value="F0_ATP_A_sf"/>
</dbReference>
<feature type="transmembrane region" description="Helical" evidence="12">
    <location>
        <begin position="205"/>
        <end position="224"/>
    </location>
</feature>
<dbReference type="HAMAP" id="MF_01393">
    <property type="entry name" value="ATP_synth_a_bact"/>
    <property type="match status" value="1"/>
</dbReference>
<dbReference type="Gene3D" id="1.20.120.220">
    <property type="entry name" value="ATP synthase, F0 complex, subunit A"/>
    <property type="match status" value="1"/>
</dbReference>
<evidence type="ECO:0000313" key="14">
    <source>
        <dbReference type="EMBL" id="CAA9471911.1"/>
    </source>
</evidence>
<dbReference type="GO" id="GO:0005886">
    <property type="term" value="C:plasma membrane"/>
    <property type="evidence" value="ECO:0007669"/>
    <property type="project" value="UniProtKB-SubCell"/>
</dbReference>
<dbReference type="PRINTS" id="PR00123">
    <property type="entry name" value="ATPASEA"/>
</dbReference>
<dbReference type="Pfam" id="PF00119">
    <property type="entry name" value="ATP-synt_A"/>
    <property type="match status" value="1"/>
</dbReference>
<feature type="transmembrane region" description="Helical" evidence="12">
    <location>
        <begin position="114"/>
        <end position="135"/>
    </location>
</feature>
<accession>A0A6J4RGC0</accession>
<feature type="chain" id="PRO_5026975866" description="ATP synthase subunit a" evidence="13">
    <location>
        <begin position="25"/>
        <end position="347"/>
    </location>
</feature>
<dbReference type="AlphaFoldDB" id="A0A6J4RGC0"/>
<keyword evidence="4 11" id="KW-0138">CF(0)</keyword>
<evidence type="ECO:0000256" key="9">
    <source>
        <dbReference type="ARBA" id="ARBA00023136"/>
    </source>
</evidence>
<keyword evidence="9 12" id="KW-0472">Membrane</keyword>
<gene>
    <name evidence="14" type="ORF">AVDCRST_MAG38-1360</name>
</gene>
<name>A0A6J4RGC0_9ACTN</name>
<evidence type="ECO:0000256" key="5">
    <source>
        <dbReference type="ARBA" id="ARBA00022692"/>
    </source>
</evidence>
<feature type="non-terminal residue" evidence="14">
    <location>
        <position position="1"/>
    </location>
</feature>
<dbReference type="GO" id="GO:0046933">
    <property type="term" value="F:proton-transporting ATP synthase activity, rotational mechanism"/>
    <property type="evidence" value="ECO:0007669"/>
    <property type="project" value="TreeGrafter"/>
</dbReference>
<dbReference type="GO" id="GO:0016787">
    <property type="term" value="F:hydrolase activity"/>
    <property type="evidence" value="ECO:0007669"/>
    <property type="project" value="UniProtKB-KW"/>
</dbReference>
<comment type="similarity">
    <text evidence="2 11">Belongs to the ATPase A chain family.</text>
</comment>
<dbReference type="EMBL" id="CADCVJ010000101">
    <property type="protein sequence ID" value="CAA9471911.1"/>
    <property type="molecule type" value="Genomic_DNA"/>
</dbReference>
<keyword evidence="7 12" id="KW-1133">Transmembrane helix</keyword>
<dbReference type="InterPro" id="IPR023011">
    <property type="entry name" value="ATP_synth_F0_asu_AS"/>
</dbReference>
<feature type="signal peptide" evidence="13">
    <location>
        <begin position="1"/>
        <end position="24"/>
    </location>
</feature>
<evidence type="ECO:0000256" key="1">
    <source>
        <dbReference type="ARBA" id="ARBA00004141"/>
    </source>
</evidence>
<dbReference type="NCBIfam" id="TIGR01131">
    <property type="entry name" value="ATP_synt_6_or_A"/>
    <property type="match status" value="1"/>
</dbReference>
<dbReference type="InterPro" id="IPR000568">
    <property type="entry name" value="ATP_synth_F0_asu"/>
</dbReference>
<evidence type="ECO:0000256" key="8">
    <source>
        <dbReference type="ARBA" id="ARBA00023065"/>
    </source>
</evidence>
<sequence>ERMRPVARWLSAVSLALAASVAQAQHGATAPRLDADSAASAIGAQESRGIDPAAHGAGGEAPGPVDIITPHITDAPHMEVPYWAPPFYKEVHLPHWAPVQVGGLSLDLSPTKHVVMMLLAATLCALTLITAAAAHRRHSHAVGRPRGFAAGIEAMVLYLRNEVVLPNVGHHGNAFVPFILTLFFFILFANLLGLIPFGSTATGNISVTGTLAVITFLVVEAAGVRAQGLGYLNTIIYWNKDLPIVMRVLMAIIMSPVEMVGKITKPFALAIRLFANMTAGHIVVLALIGLFFGFVGTSLTPGSIVAIAPLLMAVAIMILELFVAFLQAFIFALLASVFIGQIREAHH</sequence>
<evidence type="ECO:0000256" key="2">
    <source>
        <dbReference type="ARBA" id="ARBA00006810"/>
    </source>
</evidence>
<reference evidence="14" key="1">
    <citation type="submission" date="2020-02" db="EMBL/GenBank/DDBJ databases">
        <authorList>
            <person name="Meier V. D."/>
        </authorList>
    </citation>
    <scope>NUCLEOTIDE SEQUENCE</scope>
    <source>
        <strain evidence="14">AVDCRST_MAG38</strain>
    </source>
</reference>
<feature type="transmembrane region" description="Helical" evidence="12">
    <location>
        <begin position="273"/>
        <end position="294"/>
    </location>
</feature>
<keyword evidence="14" id="KW-0378">Hydrolase</keyword>
<keyword evidence="6 11" id="KW-0375">Hydrogen ion transport</keyword>
<protein>
    <recommendedName>
        <fullName evidence="11">ATP synthase subunit a</fullName>
    </recommendedName>
</protein>
<comment type="subcellular location">
    <subcellularLocation>
        <location evidence="11">Cell membrane</location>
        <topology evidence="11">Multi-pass membrane protein</topology>
    </subcellularLocation>
    <subcellularLocation>
        <location evidence="1">Membrane</location>
        <topology evidence="1">Multi-pass membrane protein</topology>
    </subcellularLocation>
</comment>
<feature type="transmembrane region" description="Helical" evidence="12">
    <location>
        <begin position="174"/>
        <end position="193"/>
    </location>
</feature>
<dbReference type="PROSITE" id="PS00449">
    <property type="entry name" value="ATPASE_A"/>
    <property type="match status" value="1"/>
</dbReference>
<keyword evidence="10" id="KW-0066">ATP synthesis</keyword>
<keyword evidence="13" id="KW-0732">Signal</keyword>
<evidence type="ECO:0000256" key="4">
    <source>
        <dbReference type="ARBA" id="ARBA00022547"/>
    </source>
</evidence>
<proteinExistence type="inferred from homology"/>
<dbReference type="PANTHER" id="PTHR11410">
    <property type="entry name" value="ATP SYNTHASE SUBUNIT A"/>
    <property type="match status" value="1"/>
</dbReference>
<keyword evidence="5 11" id="KW-0812">Transmembrane</keyword>
<dbReference type="CDD" id="cd00310">
    <property type="entry name" value="ATP-synt_Fo_a_6"/>
    <property type="match status" value="1"/>
</dbReference>
<evidence type="ECO:0000256" key="13">
    <source>
        <dbReference type="SAM" id="SignalP"/>
    </source>
</evidence>
<feature type="transmembrane region" description="Helical" evidence="12">
    <location>
        <begin position="244"/>
        <end position="261"/>
    </location>
</feature>